<accession>A0AAV7QEI1</accession>
<dbReference type="InterPro" id="IPR042566">
    <property type="entry name" value="L1_C"/>
</dbReference>
<evidence type="ECO:0000313" key="2">
    <source>
        <dbReference type="Proteomes" id="UP001066276"/>
    </source>
</evidence>
<dbReference type="Proteomes" id="UP001066276">
    <property type="component" value="Chromosome 6"/>
</dbReference>
<name>A0AAV7QEI1_PLEWA</name>
<gene>
    <name evidence="1" type="ORF">NDU88_002995</name>
</gene>
<evidence type="ECO:0000313" key="1">
    <source>
        <dbReference type="EMBL" id="KAJ1136580.1"/>
    </source>
</evidence>
<dbReference type="AlphaFoldDB" id="A0AAV7QEI1"/>
<protein>
    <submittedName>
        <fullName evidence="1">Uncharacterized protein</fullName>
    </submittedName>
</protein>
<proteinExistence type="predicted"/>
<keyword evidence="2" id="KW-1185">Reference proteome</keyword>
<sequence>MLEAIEANGQDLRNRVDAVVIKVTLLREDQKKLSARVTSEESNLKVLRPSLTTMEETVRSLTNKVQGFRRPLQVEYQCRGWVPGRGRRVRPHPILCGLTGAKRGKGCFITTLPCRTHAQIPGLHATCGNAPRPVLICLLNYRDRETILKKMCSETPLQYKNSWVYLFPDYTVTVQCQWVSFTGVKKRLHQVDLTYSLQFPAILKILANGVSFFFTEPTDACDWVNNADTRYPWRHCRLCARS</sequence>
<organism evidence="1 2">
    <name type="scientific">Pleurodeles waltl</name>
    <name type="common">Iberian ribbed newt</name>
    <dbReference type="NCBI Taxonomy" id="8319"/>
    <lineage>
        <taxon>Eukaryota</taxon>
        <taxon>Metazoa</taxon>
        <taxon>Chordata</taxon>
        <taxon>Craniata</taxon>
        <taxon>Vertebrata</taxon>
        <taxon>Euteleostomi</taxon>
        <taxon>Amphibia</taxon>
        <taxon>Batrachia</taxon>
        <taxon>Caudata</taxon>
        <taxon>Salamandroidea</taxon>
        <taxon>Salamandridae</taxon>
        <taxon>Pleurodelinae</taxon>
        <taxon>Pleurodeles</taxon>
    </lineage>
</organism>
<dbReference type="EMBL" id="JANPWB010000010">
    <property type="protein sequence ID" value="KAJ1136580.1"/>
    <property type="molecule type" value="Genomic_DNA"/>
</dbReference>
<dbReference type="Gene3D" id="3.30.250.20">
    <property type="entry name" value="L1 transposable element, C-terminal domain"/>
    <property type="match status" value="1"/>
</dbReference>
<comment type="caution">
    <text evidence="1">The sequence shown here is derived from an EMBL/GenBank/DDBJ whole genome shotgun (WGS) entry which is preliminary data.</text>
</comment>
<reference evidence="1" key="1">
    <citation type="journal article" date="2022" name="bioRxiv">
        <title>Sequencing and chromosome-scale assembly of the giantPleurodeles waltlgenome.</title>
        <authorList>
            <person name="Brown T."/>
            <person name="Elewa A."/>
            <person name="Iarovenko S."/>
            <person name="Subramanian E."/>
            <person name="Araus A.J."/>
            <person name="Petzold A."/>
            <person name="Susuki M."/>
            <person name="Suzuki K.-i.T."/>
            <person name="Hayashi T."/>
            <person name="Toyoda A."/>
            <person name="Oliveira C."/>
            <person name="Osipova E."/>
            <person name="Leigh N.D."/>
            <person name="Simon A."/>
            <person name="Yun M.H."/>
        </authorList>
    </citation>
    <scope>NUCLEOTIDE SEQUENCE</scope>
    <source>
        <strain evidence="1">20211129_DDA</strain>
        <tissue evidence="1">Liver</tissue>
    </source>
</reference>